<feature type="transmembrane region" description="Helical" evidence="1">
    <location>
        <begin position="68"/>
        <end position="86"/>
    </location>
</feature>
<dbReference type="Proteomes" id="UP000670947">
    <property type="component" value="Unassembled WGS sequence"/>
</dbReference>
<accession>A0ABS3WCS5</accession>
<evidence type="ECO:0000256" key="1">
    <source>
        <dbReference type="SAM" id="Phobius"/>
    </source>
</evidence>
<feature type="transmembrane region" description="Helical" evidence="1">
    <location>
        <begin position="130"/>
        <end position="147"/>
    </location>
</feature>
<evidence type="ECO:0000313" key="3">
    <source>
        <dbReference type="Proteomes" id="UP000670947"/>
    </source>
</evidence>
<keyword evidence="1" id="KW-0812">Transmembrane</keyword>
<name>A0ABS3WCS5_9BACL</name>
<dbReference type="RefSeq" id="WP_208848904.1">
    <property type="nucleotide sequence ID" value="NZ_JAGGDJ010000015.1"/>
</dbReference>
<comment type="caution">
    <text evidence="2">The sequence shown here is derived from an EMBL/GenBank/DDBJ whole genome shotgun (WGS) entry which is preliminary data.</text>
</comment>
<keyword evidence="3" id="KW-1185">Reference proteome</keyword>
<reference evidence="2 3" key="1">
    <citation type="submission" date="2021-03" db="EMBL/GenBank/DDBJ databases">
        <title>Paenibacillus artemisicola MWE-103 whole genome sequence.</title>
        <authorList>
            <person name="Ham Y.J."/>
        </authorList>
    </citation>
    <scope>NUCLEOTIDE SEQUENCE [LARGE SCALE GENOMIC DNA]</scope>
    <source>
        <strain evidence="2 3">MWE-103</strain>
    </source>
</reference>
<dbReference type="PANTHER" id="PTHR36974">
    <property type="entry name" value="MEMBRANE PROTEIN-RELATED"/>
    <property type="match status" value="1"/>
</dbReference>
<feature type="transmembrane region" description="Helical" evidence="1">
    <location>
        <begin position="92"/>
        <end position="109"/>
    </location>
</feature>
<dbReference type="EMBL" id="JAGGDJ010000015">
    <property type="protein sequence ID" value="MBO7746107.1"/>
    <property type="molecule type" value="Genomic_DNA"/>
</dbReference>
<keyword evidence="1" id="KW-1133">Transmembrane helix</keyword>
<proteinExistence type="predicted"/>
<evidence type="ECO:0000313" key="2">
    <source>
        <dbReference type="EMBL" id="MBO7746107.1"/>
    </source>
</evidence>
<gene>
    <name evidence="2" type="ORF">I8J29_18005</name>
</gene>
<organism evidence="2 3">
    <name type="scientific">Paenibacillus artemisiicola</name>
    <dbReference type="NCBI Taxonomy" id="1172618"/>
    <lineage>
        <taxon>Bacteria</taxon>
        <taxon>Bacillati</taxon>
        <taxon>Bacillota</taxon>
        <taxon>Bacilli</taxon>
        <taxon>Bacillales</taxon>
        <taxon>Paenibacillaceae</taxon>
        <taxon>Paenibacillus</taxon>
    </lineage>
</organism>
<dbReference type="PANTHER" id="PTHR36974:SF1">
    <property type="entry name" value="DOXX FAMILY MEMBRANE PROTEIN"/>
    <property type="match status" value="1"/>
</dbReference>
<sequence length="148" mass="15634">MAPFIVLIGSFGLFRLLGYAGVPYFGDWQHALQAAVSAMLLLAASAHWGKRRSDLVRMVPRRLPFAEALVTATGLLELAGAAALFVPSLSRYAAAGLVALFVLLFPANVKAARERLTIGGKPVPGLAVRAAMQLIFIAAALFAVPFVS</sequence>
<evidence type="ECO:0008006" key="4">
    <source>
        <dbReference type="Google" id="ProtNLM"/>
    </source>
</evidence>
<protein>
    <recommendedName>
        <fullName evidence="4">DoxX-like protein</fullName>
    </recommendedName>
</protein>
<keyword evidence="1" id="KW-0472">Membrane</keyword>